<feature type="transmembrane region" description="Helical" evidence="1">
    <location>
        <begin position="6"/>
        <end position="31"/>
    </location>
</feature>
<reference evidence="2 3" key="1">
    <citation type="submission" date="2017-09" db="EMBL/GenBank/DDBJ databases">
        <title>Large-scale bioinformatics analysis of Bacillus genomes uncovers conserved roles of natural products in bacterial physiology.</title>
        <authorList>
            <consortium name="Agbiome Team Llc"/>
            <person name="Bleich R.M."/>
            <person name="Grubbs K.J."/>
            <person name="Santa Maria K.C."/>
            <person name="Allen S.E."/>
            <person name="Farag S."/>
            <person name="Shank E.A."/>
            <person name="Bowers A."/>
        </authorList>
    </citation>
    <scope>NUCLEOTIDE SEQUENCE [LARGE SCALE GENOMIC DNA]</scope>
    <source>
        <strain evidence="2 3">AFS044295</strain>
    </source>
</reference>
<dbReference type="AlphaFoldDB" id="A0A2C4PZ71"/>
<name>A0A2C4PZ71_9BACI</name>
<sequence length="153" mass="17366">MDYEKIIYAVAGSVIGIVATVIGAIITHLLAGKREKRGRIYNNKEKALKDVYAPIYKILLSDLSDSLKYKGTVKIDQIEEIVRNNSELVDSQLLKMVQETRQGIRFVDGPTMAIEDRGVMYDVDRKFFIHIHSKYNSLKKELGLPYDTSEGIN</sequence>
<keyword evidence="1" id="KW-0812">Transmembrane</keyword>
<dbReference type="Proteomes" id="UP000223364">
    <property type="component" value="Unassembled WGS sequence"/>
</dbReference>
<dbReference type="EMBL" id="NUSP01000026">
    <property type="protein sequence ID" value="PHD57428.1"/>
    <property type="molecule type" value="Genomic_DNA"/>
</dbReference>
<proteinExistence type="predicted"/>
<comment type="caution">
    <text evidence="2">The sequence shown here is derived from an EMBL/GenBank/DDBJ whole genome shotgun (WGS) entry which is preliminary data.</text>
</comment>
<dbReference type="RefSeq" id="WP_060487552.1">
    <property type="nucleotide sequence ID" value="NZ_LJXA01000020.1"/>
</dbReference>
<evidence type="ECO:0000313" key="3">
    <source>
        <dbReference type="Proteomes" id="UP000223364"/>
    </source>
</evidence>
<protein>
    <submittedName>
        <fullName evidence="2">Uncharacterized protein</fullName>
    </submittedName>
</protein>
<gene>
    <name evidence="2" type="ORF">COF57_23375</name>
</gene>
<evidence type="ECO:0000256" key="1">
    <source>
        <dbReference type="SAM" id="Phobius"/>
    </source>
</evidence>
<organism evidence="2 3">
    <name type="scientific">Bacillus wiedmannii</name>
    <dbReference type="NCBI Taxonomy" id="1890302"/>
    <lineage>
        <taxon>Bacteria</taxon>
        <taxon>Bacillati</taxon>
        <taxon>Bacillota</taxon>
        <taxon>Bacilli</taxon>
        <taxon>Bacillales</taxon>
        <taxon>Bacillaceae</taxon>
        <taxon>Bacillus</taxon>
        <taxon>Bacillus cereus group</taxon>
    </lineage>
</organism>
<keyword evidence="1" id="KW-0472">Membrane</keyword>
<accession>A0A2C4PZ71</accession>
<keyword evidence="1" id="KW-1133">Transmembrane helix</keyword>
<evidence type="ECO:0000313" key="2">
    <source>
        <dbReference type="EMBL" id="PHD57428.1"/>
    </source>
</evidence>